<feature type="repeat" description="WD" evidence="3">
    <location>
        <begin position="1120"/>
        <end position="1155"/>
    </location>
</feature>
<accession>A0AAN6YID8</accession>
<dbReference type="InterPro" id="IPR007111">
    <property type="entry name" value="NACHT_NTPase"/>
</dbReference>
<reference evidence="5" key="1">
    <citation type="journal article" date="2023" name="Mol. Phylogenet. Evol.">
        <title>Genome-scale phylogeny and comparative genomics of the fungal order Sordariales.</title>
        <authorList>
            <person name="Hensen N."/>
            <person name="Bonometti L."/>
            <person name="Westerberg I."/>
            <person name="Brannstrom I.O."/>
            <person name="Guillou S."/>
            <person name="Cros-Aarteil S."/>
            <person name="Calhoun S."/>
            <person name="Haridas S."/>
            <person name="Kuo A."/>
            <person name="Mondo S."/>
            <person name="Pangilinan J."/>
            <person name="Riley R."/>
            <person name="LaButti K."/>
            <person name="Andreopoulos B."/>
            <person name="Lipzen A."/>
            <person name="Chen C."/>
            <person name="Yan M."/>
            <person name="Daum C."/>
            <person name="Ng V."/>
            <person name="Clum A."/>
            <person name="Steindorff A."/>
            <person name="Ohm R.A."/>
            <person name="Martin F."/>
            <person name="Silar P."/>
            <person name="Natvig D.O."/>
            <person name="Lalanne C."/>
            <person name="Gautier V."/>
            <person name="Ament-Velasquez S.L."/>
            <person name="Kruys A."/>
            <person name="Hutchinson M.I."/>
            <person name="Powell A.J."/>
            <person name="Barry K."/>
            <person name="Miller A.N."/>
            <person name="Grigoriev I.V."/>
            <person name="Debuchy R."/>
            <person name="Gladieux P."/>
            <person name="Hiltunen Thoren M."/>
            <person name="Johannesson H."/>
        </authorList>
    </citation>
    <scope>NUCLEOTIDE SEQUENCE</scope>
    <source>
        <strain evidence="5">PSN293</strain>
    </source>
</reference>
<dbReference type="Pfam" id="PF24883">
    <property type="entry name" value="NPHP3_N"/>
    <property type="match status" value="1"/>
</dbReference>
<dbReference type="EMBL" id="MU858046">
    <property type="protein sequence ID" value="KAK4219874.1"/>
    <property type="molecule type" value="Genomic_DNA"/>
</dbReference>
<feature type="repeat" description="WD" evidence="3">
    <location>
        <begin position="945"/>
        <end position="986"/>
    </location>
</feature>
<dbReference type="SMART" id="SM00320">
    <property type="entry name" value="WD40"/>
    <property type="match status" value="13"/>
</dbReference>
<feature type="repeat" description="WD" evidence="3">
    <location>
        <begin position="1226"/>
        <end position="1258"/>
    </location>
</feature>
<dbReference type="Pfam" id="PF06985">
    <property type="entry name" value="HET"/>
    <property type="match status" value="1"/>
</dbReference>
<dbReference type="InterPro" id="IPR020472">
    <property type="entry name" value="WD40_PAC1"/>
</dbReference>
<feature type="repeat" description="WD" evidence="3">
    <location>
        <begin position="860"/>
        <end position="901"/>
    </location>
</feature>
<dbReference type="PROSITE" id="PS50837">
    <property type="entry name" value="NACHT"/>
    <property type="match status" value="1"/>
</dbReference>
<keyword evidence="2" id="KW-0677">Repeat</keyword>
<dbReference type="PROSITE" id="PS50082">
    <property type="entry name" value="WD_REPEATS_2"/>
    <property type="match status" value="11"/>
</dbReference>
<feature type="repeat" description="WD" evidence="3">
    <location>
        <begin position="1182"/>
        <end position="1213"/>
    </location>
</feature>
<keyword evidence="1 3" id="KW-0853">WD repeat</keyword>
<feature type="repeat" description="WD" evidence="3">
    <location>
        <begin position="1078"/>
        <end position="1119"/>
    </location>
</feature>
<dbReference type="PANTHER" id="PTHR19848">
    <property type="entry name" value="WD40 REPEAT PROTEIN"/>
    <property type="match status" value="1"/>
</dbReference>
<keyword evidence="6" id="KW-1185">Reference proteome</keyword>
<dbReference type="PRINTS" id="PR00320">
    <property type="entry name" value="GPROTEINBRPT"/>
</dbReference>
<organism evidence="5 6">
    <name type="scientific">Rhypophila decipiens</name>
    <dbReference type="NCBI Taxonomy" id="261697"/>
    <lineage>
        <taxon>Eukaryota</taxon>
        <taxon>Fungi</taxon>
        <taxon>Dikarya</taxon>
        <taxon>Ascomycota</taxon>
        <taxon>Pezizomycotina</taxon>
        <taxon>Sordariomycetes</taxon>
        <taxon>Sordariomycetidae</taxon>
        <taxon>Sordariales</taxon>
        <taxon>Naviculisporaceae</taxon>
        <taxon>Rhypophila</taxon>
    </lineage>
</organism>
<dbReference type="InterPro" id="IPR010730">
    <property type="entry name" value="HET"/>
</dbReference>
<dbReference type="Gene3D" id="2.130.10.10">
    <property type="entry name" value="YVTN repeat-like/Quinoprotein amine dehydrogenase"/>
    <property type="match status" value="5"/>
</dbReference>
<feature type="repeat" description="WD" evidence="3">
    <location>
        <begin position="1036"/>
        <end position="1077"/>
    </location>
</feature>
<evidence type="ECO:0000256" key="3">
    <source>
        <dbReference type="PROSITE-ProRule" id="PRU00221"/>
    </source>
</evidence>
<proteinExistence type="predicted"/>
<evidence type="ECO:0000256" key="1">
    <source>
        <dbReference type="ARBA" id="ARBA00022574"/>
    </source>
</evidence>
<dbReference type="InterPro" id="IPR019775">
    <property type="entry name" value="WD40_repeat_CS"/>
</dbReference>
<dbReference type="PANTHER" id="PTHR19848:SF8">
    <property type="entry name" value="F-BOX AND WD REPEAT DOMAIN CONTAINING 7"/>
    <property type="match status" value="1"/>
</dbReference>
<dbReference type="CDD" id="cd00200">
    <property type="entry name" value="WD40"/>
    <property type="match status" value="1"/>
</dbReference>
<feature type="domain" description="NACHT" evidence="4">
    <location>
        <begin position="318"/>
        <end position="468"/>
    </location>
</feature>
<dbReference type="Proteomes" id="UP001301769">
    <property type="component" value="Unassembled WGS sequence"/>
</dbReference>
<dbReference type="SUPFAM" id="SSF50978">
    <property type="entry name" value="WD40 repeat-like"/>
    <property type="match status" value="2"/>
</dbReference>
<feature type="repeat" description="WD" evidence="3">
    <location>
        <begin position="902"/>
        <end position="943"/>
    </location>
</feature>
<comment type="caution">
    <text evidence="5">The sequence shown here is derived from an EMBL/GenBank/DDBJ whole genome shotgun (WGS) entry which is preliminary data.</text>
</comment>
<reference evidence="5" key="2">
    <citation type="submission" date="2023-05" db="EMBL/GenBank/DDBJ databases">
        <authorList>
            <consortium name="Lawrence Berkeley National Laboratory"/>
            <person name="Steindorff A."/>
            <person name="Hensen N."/>
            <person name="Bonometti L."/>
            <person name="Westerberg I."/>
            <person name="Brannstrom I.O."/>
            <person name="Guillou S."/>
            <person name="Cros-Aarteil S."/>
            <person name="Calhoun S."/>
            <person name="Haridas S."/>
            <person name="Kuo A."/>
            <person name="Mondo S."/>
            <person name="Pangilinan J."/>
            <person name="Riley R."/>
            <person name="Labutti K."/>
            <person name="Andreopoulos B."/>
            <person name="Lipzen A."/>
            <person name="Chen C."/>
            <person name="Yanf M."/>
            <person name="Daum C."/>
            <person name="Ng V."/>
            <person name="Clum A."/>
            <person name="Ohm R."/>
            <person name="Martin F."/>
            <person name="Silar P."/>
            <person name="Natvig D."/>
            <person name="Lalanne C."/>
            <person name="Gautier V."/>
            <person name="Ament-Velasquez S.L."/>
            <person name="Kruys A."/>
            <person name="Hutchinson M.I."/>
            <person name="Powell A.J."/>
            <person name="Barry K."/>
            <person name="Miller A.N."/>
            <person name="Grigoriev I.V."/>
            <person name="Debuchy R."/>
            <person name="Gladieux P."/>
            <person name="Thoren M.H."/>
            <person name="Johannesson H."/>
        </authorList>
    </citation>
    <scope>NUCLEOTIDE SEQUENCE</scope>
    <source>
        <strain evidence="5">PSN293</strain>
    </source>
</reference>
<dbReference type="Pfam" id="PF00400">
    <property type="entry name" value="WD40"/>
    <property type="match status" value="11"/>
</dbReference>
<dbReference type="InterPro" id="IPR036322">
    <property type="entry name" value="WD40_repeat_dom_sf"/>
</dbReference>
<feature type="repeat" description="WD" evidence="3">
    <location>
        <begin position="987"/>
        <end position="1021"/>
    </location>
</feature>
<protein>
    <submittedName>
        <fullName evidence="5">WD40-repeat-containing domain protein</fullName>
    </submittedName>
</protein>
<dbReference type="SUPFAM" id="SSF52540">
    <property type="entry name" value="P-loop containing nucleoside triphosphate hydrolases"/>
    <property type="match status" value="1"/>
</dbReference>
<feature type="repeat" description="WD" evidence="3">
    <location>
        <begin position="1316"/>
        <end position="1351"/>
    </location>
</feature>
<evidence type="ECO:0000259" key="4">
    <source>
        <dbReference type="PROSITE" id="PS50837"/>
    </source>
</evidence>
<name>A0AAN6YID8_9PEZI</name>
<dbReference type="InterPro" id="IPR001680">
    <property type="entry name" value="WD40_rpt"/>
</dbReference>
<dbReference type="Gene3D" id="3.40.50.300">
    <property type="entry name" value="P-loop containing nucleotide triphosphate hydrolases"/>
    <property type="match status" value="1"/>
</dbReference>
<dbReference type="PROSITE" id="PS00678">
    <property type="entry name" value="WD_REPEATS_1"/>
    <property type="match status" value="6"/>
</dbReference>
<sequence length="1644" mass="182027">MRLLRRSNDGKIELTDFMGDVVPKYAILSHTWLPDNSEEVTFEDMSRGSHSASQAKPNGFKKIQFCGEQAARDGLEFFWVDTCCIKKESSTELQEALTSMFAWYRNSARCYVYLTDVTVPDQAAEGVVSSTVLDASDRRCGFVESWEVSFRESRWWTRGWTLQELIAPSLVEFFSVEGTLLGTKASLVETIHRITGIPAKLLKGEVPLTSLSTKERLTWAEGRQTKRPEDRAYCLLGILNVFMTVIYGEGEHAFERLHEKLDKAHYNRRHMLGKLPVASQAHFNSVHNQHEQECLANTRVDLLRDIEQWIDNGPPEQSILWLSGIAGTGKSTIARTIARTYNDRGSLGASFFFSRGGGDLSNASKLVTTLARQLCTQVPAIEGHIYEAMAKHENLADSELKEQWHHLILTPIKQLQHNRDSSPSTILMVLDALDECDNEKEIRLILKLLPTSKEIKNTRLRILVTSRPEIYIRSPFKKIPEGERQVCVLHEIAPETVNSDLNLYFTNKFMSIRDERDDLDEDWPGLSTIKHLVKISYGLFIWAATACRFIEKGKGFARERMQELIRHSSKKGGPAAQLDQIYIIVLQNLVKDYGEDEKVHARLRKVLGSIVILLSPLSVESISKLTNIRLRDIESTLADLHTIFHVPSQKSHPIRPHHPTFRDFLLDKERCSDANFWVDEKEAHKAAADSCIDLMSKRLKRDICGLKSPGTLLKDVDPDLIEAKITPELQYAILYWAQHYRQSGVRLQDDDKVHKFFQQYFLHWLEAINLMGKSAEMAAIIRMYHALLVPDLNHRQLPFVKDARRYIFAFQSIIKLAPLQTYSAALVFVPATNELRRHFRGQLHPWIQDVHMAKTTAAKARDEFNYVNDLAFTPDSKKISSGANIEVARLWDVSTKSPVRKFEGPTDKVSSVSISPDGGIIACGADDFTIAAWDIETGATRYSIKDAHSSWVNSVMFSPDGAYLASGSMDETVAIWDAETGKSVVRFDNQGSCVNSTAYSPDGELIATGSEDAVIRLWDVSECCDSGEEPPIKLVLDNHSGCVNSVRFSPDGRHLVSGSDDMTVKLWDVANGDVLATMKGHTRKIMAVTFSPDATLLLSGSEDRTVMIWDAASGALVRKLEGHTSGINAVVFSPDAQLLATCSFDDEIRFWDAKTWEPKGKVDEFGDDELSRLALEAKEKQSKAHSGPVTSVVFSPGGQYLASASADSTIKVWIPSKGAFEHLEFKHESRAAVNHLSFSPDGGLLASASADKTIKLWDTKKKGTGKPVHSLEGHTDGVVFTVFSHNGKSLVSRGGPNDPVPRLWDVKTGKLIQALDGDHSGPITSVAFSPDGRFVASSSTDTTIVVWELASLLGGWTGWIVQSNKQKRPFAVLRGHSGPVNGIAFSEDGQLLASCSNDGFIRLWAVTRPGAPTTGIIRAGGPDGSATQRVLSVAISSAVFYDGTDGSMENGGNIVKEKKKIPVLASCSAGESVVRLWDIESVASRGVVEAGAPVERVGFKICCADELGRPKYIDTDRGLLDLSGVLVEGRGEGGGNPLMSPDLRTLSLSDANAGWEDIDYSKTKPKTTRKTLEEEDNLHALFVTKDWLTKDTQNAIWLPEDYRPTCLATCGCTRSEGSVDHGRGHGGQVVILGHENGALSFIYM</sequence>
<evidence type="ECO:0000313" key="5">
    <source>
        <dbReference type="EMBL" id="KAK4219874.1"/>
    </source>
</evidence>
<dbReference type="InterPro" id="IPR056884">
    <property type="entry name" value="NPHP3-like_N"/>
</dbReference>
<evidence type="ECO:0000313" key="6">
    <source>
        <dbReference type="Proteomes" id="UP001301769"/>
    </source>
</evidence>
<feature type="repeat" description="WD" evidence="3">
    <location>
        <begin position="1373"/>
        <end position="1404"/>
    </location>
</feature>
<evidence type="ECO:0000256" key="2">
    <source>
        <dbReference type="ARBA" id="ARBA00022737"/>
    </source>
</evidence>
<dbReference type="InterPro" id="IPR027417">
    <property type="entry name" value="P-loop_NTPase"/>
</dbReference>
<gene>
    <name evidence="5" type="ORF">QBC37DRAFT_72779</name>
</gene>
<dbReference type="InterPro" id="IPR015943">
    <property type="entry name" value="WD40/YVTN_repeat-like_dom_sf"/>
</dbReference>
<dbReference type="PROSITE" id="PS50294">
    <property type="entry name" value="WD_REPEATS_REGION"/>
    <property type="match status" value="10"/>
</dbReference>